<name>A0A0J9GSG4_9RHOB</name>
<dbReference type="EMBL" id="LFTY01000002">
    <property type="protein sequence ID" value="KMW56438.1"/>
    <property type="molecule type" value="Genomic_DNA"/>
</dbReference>
<evidence type="ECO:0000256" key="1">
    <source>
        <dbReference type="ARBA" id="ARBA00022679"/>
    </source>
</evidence>
<accession>A0A0J9GSG4</accession>
<dbReference type="PATRIC" id="fig|1675527.3.peg.1477"/>
<feature type="domain" description="N-acetyltransferase" evidence="3">
    <location>
        <begin position="1"/>
        <end position="144"/>
    </location>
</feature>
<evidence type="ECO:0000256" key="2">
    <source>
        <dbReference type="ARBA" id="ARBA00023315"/>
    </source>
</evidence>
<protein>
    <recommendedName>
        <fullName evidence="3">N-acetyltransferase domain-containing protein</fullName>
    </recommendedName>
</protein>
<keyword evidence="1" id="KW-0808">Transferase</keyword>
<dbReference type="Gene3D" id="3.40.630.30">
    <property type="match status" value="1"/>
</dbReference>
<sequence length="145" mass="16648">MRIAAAQPRHAPRLARILGEWIRETEWMPNLHTPKEDLGFLRHLIEICDVQVLQDWRGVHGFLARQGRVVHALYLASTAQRQGYGKALLDHAKAQVPELELWTFQANTGARAFYAREGFREVELTAGARNDEKLPDVRLIWERSG</sequence>
<comment type="caution">
    <text evidence="4">The sequence shown here is derived from an EMBL/GenBank/DDBJ whole genome shotgun (WGS) entry which is preliminary data.</text>
</comment>
<evidence type="ECO:0000313" key="4">
    <source>
        <dbReference type="EMBL" id="KMW56438.1"/>
    </source>
</evidence>
<dbReference type="PANTHER" id="PTHR43420">
    <property type="entry name" value="ACETYLTRANSFERASE"/>
    <property type="match status" value="1"/>
</dbReference>
<organism evidence="4 5">
    <name type="scientific">Candidatus Rhodobacter oscarellae</name>
    <dbReference type="NCBI Taxonomy" id="1675527"/>
    <lineage>
        <taxon>Bacteria</taxon>
        <taxon>Pseudomonadati</taxon>
        <taxon>Pseudomonadota</taxon>
        <taxon>Alphaproteobacteria</taxon>
        <taxon>Rhodobacterales</taxon>
        <taxon>Rhodobacter group</taxon>
        <taxon>Rhodobacter</taxon>
    </lineage>
</organism>
<dbReference type="Proteomes" id="UP000037178">
    <property type="component" value="Unassembled WGS sequence"/>
</dbReference>
<proteinExistence type="predicted"/>
<evidence type="ECO:0000313" key="5">
    <source>
        <dbReference type="Proteomes" id="UP000037178"/>
    </source>
</evidence>
<dbReference type="AlphaFoldDB" id="A0A0J9GSG4"/>
<evidence type="ECO:0000259" key="3">
    <source>
        <dbReference type="PROSITE" id="PS51186"/>
    </source>
</evidence>
<dbReference type="InterPro" id="IPR016181">
    <property type="entry name" value="Acyl_CoA_acyltransferase"/>
</dbReference>
<dbReference type="GO" id="GO:0016747">
    <property type="term" value="F:acyltransferase activity, transferring groups other than amino-acyl groups"/>
    <property type="evidence" value="ECO:0007669"/>
    <property type="project" value="InterPro"/>
</dbReference>
<gene>
    <name evidence="4" type="ORF">AIOL_001392</name>
</gene>
<dbReference type="Pfam" id="PF13508">
    <property type="entry name" value="Acetyltransf_7"/>
    <property type="match status" value="1"/>
</dbReference>
<dbReference type="RefSeq" id="WP_049642329.1">
    <property type="nucleotide sequence ID" value="NZ_LFTY01000002.1"/>
</dbReference>
<dbReference type="InterPro" id="IPR000182">
    <property type="entry name" value="GNAT_dom"/>
</dbReference>
<dbReference type="PROSITE" id="PS51186">
    <property type="entry name" value="GNAT"/>
    <property type="match status" value="1"/>
</dbReference>
<dbReference type="OrthoDB" id="5459937at2"/>
<dbReference type="STRING" id="1675527.AIOL_001392"/>
<keyword evidence="5" id="KW-1185">Reference proteome</keyword>
<reference evidence="4 5" key="1">
    <citation type="submission" date="2015-06" db="EMBL/GenBank/DDBJ databases">
        <title>Draft genome sequence of an Alphaproteobacteria species associated to the Mediterranean sponge Oscarella lobularis.</title>
        <authorList>
            <person name="Jourda C."/>
            <person name="Santini S."/>
            <person name="Claverie J.-M."/>
        </authorList>
    </citation>
    <scope>NUCLEOTIDE SEQUENCE [LARGE SCALE GENOMIC DNA]</scope>
    <source>
        <strain evidence="4">IGS</strain>
    </source>
</reference>
<keyword evidence="2" id="KW-0012">Acyltransferase</keyword>
<dbReference type="InterPro" id="IPR050680">
    <property type="entry name" value="YpeA/RimI_acetyltransf"/>
</dbReference>
<dbReference type="SUPFAM" id="SSF55729">
    <property type="entry name" value="Acyl-CoA N-acyltransferases (Nat)"/>
    <property type="match status" value="1"/>
</dbReference>